<reference evidence="3" key="1">
    <citation type="journal article" date="2019" name="Int. J. Syst. Evol. Microbiol.">
        <title>The Global Catalogue of Microorganisms (GCM) 10K type strain sequencing project: providing services to taxonomists for standard genome sequencing and annotation.</title>
        <authorList>
            <consortium name="The Broad Institute Genomics Platform"/>
            <consortium name="The Broad Institute Genome Sequencing Center for Infectious Disease"/>
            <person name="Wu L."/>
            <person name="Ma J."/>
        </authorList>
    </citation>
    <scope>NUCLEOTIDE SEQUENCE [LARGE SCALE GENOMIC DNA]</scope>
    <source>
        <strain evidence="3">KLKA75</strain>
    </source>
</reference>
<feature type="region of interest" description="Disordered" evidence="1">
    <location>
        <begin position="1"/>
        <end position="24"/>
    </location>
</feature>
<dbReference type="EMBL" id="JBHSIT010000003">
    <property type="protein sequence ID" value="MFC4907975.1"/>
    <property type="molecule type" value="Genomic_DNA"/>
</dbReference>
<proteinExistence type="predicted"/>
<dbReference type="Proteomes" id="UP001595872">
    <property type="component" value="Unassembled WGS sequence"/>
</dbReference>
<gene>
    <name evidence="2" type="ORF">ACFPCY_11635</name>
</gene>
<evidence type="ECO:0000256" key="1">
    <source>
        <dbReference type="SAM" id="MobiDB-lite"/>
    </source>
</evidence>
<sequence>MRRSHADHARRDGLHDFAESPAPPPVEARAVHLEMLARAVAELTGLRARVVPAGPAFLRVVNPKAASLAEDVRCDLLAGEWWFVWSWGDRLGPADDPDGAARMLDHVLSPGR</sequence>
<evidence type="ECO:0000313" key="3">
    <source>
        <dbReference type="Proteomes" id="UP001595872"/>
    </source>
</evidence>
<feature type="compositionally biased region" description="Basic and acidic residues" evidence="1">
    <location>
        <begin position="1"/>
        <end position="18"/>
    </location>
</feature>
<protein>
    <submittedName>
        <fullName evidence="2">Uncharacterized protein</fullName>
    </submittedName>
</protein>
<name>A0ABV9TY77_9ACTN</name>
<organism evidence="2 3">
    <name type="scientific">Actinomadura gamaensis</name>
    <dbReference type="NCBI Taxonomy" id="1763541"/>
    <lineage>
        <taxon>Bacteria</taxon>
        <taxon>Bacillati</taxon>
        <taxon>Actinomycetota</taxon>
        <taxon>Actinomycetes</taxon>
        <taxon>Streptosporangiales</taxon>
        <taxon>Thermomonosporaceae</taxon>
        <taxon>Actinomadura</taxon>
    </lineage>
</organism>
<keyword evidence="3" id="KW-1185">Reference proteome</keyword>
<evidence type="ECO:0000313" key="2">
    <source>
        <dbReference type="EMBL" id="MFC4907975.1"/>
    </source>
</evidence>
<accession>A0ABV9TY77</accession>
<comment type="caution">
    <text evidence="2">The sequence shown here is derived from an EMBL/GenBank/DDBJ whole genome shotgun (WGS) entry which is preliminary data.</text>
</comment>
<dbReference type="RefSeq" id="WP_378254203.1">
    <property type="nucleotide sequence ID" value="NZ_JBHSIT010000003.1"/>
</dbReference>